<proteinExistence type="predicted"/>
<evidence type="ECO:0000313" key="3">
    <source>
        <dbReference type="Proteomes" id="UP001443914"/>
    </source>
</evidence>
<reference evidence="2" key="1">
    <citation type="submission" date="2024-03" db="EMBL/GenBank/DDBJ databases">
        <title>WGS assembly of Saponaria officinalis var. Norfolk2.</title>
        <authorList>
            <person name="Jenkins J."/>
            <person name="Shu S."/>
            <person name="Grimwood J."/>
            <person name="Barry K."/>
            <person name="Goodstein D."/>
            <person name="Schmutz J."/>
            <person name="Leebens-Mack J."/>
            <person name="Osbourn A."/>
        </authorList>
    </citation>
    <scope>NUCLEOTIDE SEQUENCE [LARGE SCALE GENOMIC DNA]</scope>
    <source>
        <strain evidence="2">JIC</strain>
    </source>
</reference>
<evidence type="ECO:0008006" key="4">
    <source>
        <dbReference type="Google" id="ProtNLM"/>
    </source>
</evidence>
<gene>
    <name evidence="2" type="ORF">RND81_03G138500</name>
</gene>
<dbReference type="PANTHER" id="PTHR33334">
    <property type="entry name" value="PROTEIN LNK1"/>
    <property type="match status" value="1"/>
</dbReference>
<feature type="region of interest" description="Disordered" evidence="1">
    <location>
        <begin position="27"/>
        <end position="126"/>
    </location>
</feature>
<feature type="compositionally biased region" description="Basic and acidic residues" evidence="1">
    <location>
        <begin position="31"/>
        <end position="58"/>
    </location>
</feature>
<evidence type="ECO:0000313" key="2">
    <source>
        <dbReference type="EMBL" id="KAK9741939.1"/>
    </source>
</evidence>
<dbReference type="GO" id="GO:0006355">
    <property type="term" value="P:regulation of DNA-templated transcription"/>
    <property type="evidence" value="ECO:0007669"/>
    <property type="project" value="InterPro"/>
</dbReference>
<organism evidence="2 3">
    <name type="scientific">Saponaria officinalis</name>
    <name type="common">Common soapwort</name>
    <name type="synonym">Lychnis saponaria</name>
    <dbReference type="NCBI Taxonomy" id="3572"/>
    <lineage>
        <taxon>Eukaryota</taxon>
        <taxon>Viridiplantae</taxon>
        <taxon>Streptophyta</taxon>
        <taxon>Embryophyta</taxon>
        <taxon>Tracheophyta</taxon>
        <taxon>Spermatophyta</taxon>
        <taxon>Magnoliopsida</taxon>
        <taxon>eudicotyledons</taxon>
        <taxon>Gunneridae</taxon>
        <taxon>Pentapetalae</taxon>
        <taxon>Caryophyllales</taxon>
        <taxon>Caryophyllaceae</taxon>
        <taxon>Caryophylleae</taxon>
        <taxon>Saponaria</taxon>
    </lineage>
</organism>
<feature type="compositionally biased region" description="Basic and acidic residues" evidence="1">
    <location>
        <begin position="67"/>
        <end position="78"/>
    </location>
</feature>
<dbReference type="GO" id="GO:0007623">
    <property type="term" value="P:circadian rhythm"/>
    <property type="evidence" value="ECO:0007669"/>
    <property type="project" value="InterPro"/>
</dbReference>
<evidence type="ECO:0000256" key="1">
    <source>
        <dbReference type="SAM" id="MobiDB-lite"/>
    </source>
</evidence>
<dbReference type="EMBL" id="JBDFQZ010000003">
    <property type="protein sequence ID" value="KAK9741939.1"/>
    <property type="molecule type" value="Genomic_DNA"/>
</dbReference>
<dbReference type="PANTHER" id="PTHR33334:SF5">
    <property type="entry name" value="PROTEIN LNK2"/>
    <property type="match status" value="1"/>
</dbReference>
<name>A0AAW1M048_SAPOF</name>
<feature type="compositionally biased region" description="Polar residues" evidence="1">
    <location>
        <begin position="85"/>
        <end position="106"/>
    </location>
</feature>
<keyword evidence="3" id="KW-1185">Reference proteome</keyword>
<comment type="caution">
    <text evidence="2">The sequence shown here is derived from an EMBL/GenBank/DDBJ whole genome shotgun (WGS) entry which is preliminary data.</text>
</comment>
<sequence length="654" mass="72952">MFDWEDQELANILWGEGREADDHIVPYPEDIENKDLLDYGDNDKKELNQEDANIKGSERSPSTSKLFSDEAKQKKKDGVFASGTIMDSQLDSPSFATPKTDGNSTAKETKLDTGPQDSGDHQEDKELGEFVGNSWANIASFDDLDRIFSNDEVDGHTSLGSADELWSPSKGLIREEAKSSSEAMGSRSWEFEALGSTSSQIELNSEYMHDEYPSEATSCGKPGSIMSNSERITGRFVEQEYTVGTSALKEEKNDWRNNQPKYQQITDKKTNSVLSGHAYETWPSIAANVPHYDGLSTPATEPNIPPAVPSQQWLPHGSRPIAYQHITNTYTAPYAFKNFPQQHSSTHLLKRTNDEHRSIRTGYEAGQSGVISFKKPVETAAKPIKMTPQEKIEKLRRRQQMRAMLAIQKQQEQLSRQAGHAEYLLTQKSCQEEQILDIEKAALESDEGKRYLRCSDSGSSNNKDDLCTVSDMDVYSVEDTVIYKLQDIVSRLDTKTRLCIKDSLYRLAQSATQRHYASDTSAANMSSPSDPEIAREQTINHHRIVGNANVETETNHIDRAVAHLLFHRPFKSSVKHTDTLQSSTSGRACPDQDIAGSHLQSGLLASEKNINLPLNGPKSSQPSVDSCIEDVQEISHTKISVNPQTKRKMSELAD</sequence>
<dbReference type="AlphaFoldDB" id="A0AAW1M048"/>
<accession>A0AAW1M048</accession>
<protein>
    <recommendedName>
        <fullName evidence="4">Protein LNK2</fullName>
    </recommendedName>
</protein>
<dbReference type="Proteomes" id="UP001443914">
    <property type="component" value="Unassembled WGS sequence"/>
</dbReference>
<dbReference type="InterPro" id="IPR039928">
    <property type="entry name" value="LNK"/>
</dbReference>